<feature type="transmembrane region" description="Helical" evidence="1">
    <location>
        <begin position="60"/>
        <end position="79"/>
    </location>
</feature>
<comment type="caution">
    <text evidence="2">The sequence shown here is derived from an EMBL/GenBank/DDBJ whole genome shotgun (WGS) entry which is preliminary data.</text>
</comment>
<dbReference type="RefSeq" id="WP_105226962.1">
    <property type="nucleotide sequence ID" value="NZ_PCQE01000042.1"/>
</dbReference>
<accession>A0A2S9DFZ3</accession>
<organism evidence="2 3">
    <name type="scientific">Pseudomonas cedrina</name>
    <dbReference type="NCBI Taxonomy" id="651740"/>
    <lineage>
        <taxon>Bacteria</taxon>
        <taxon>Pseudomonadati</taxon>
        <taxon>Pseudomonadota</taxon>
        <taxon>Gammaproteobacteria</taxon>
        <taxon>Pseudomonadales</taxon>
        <taxon>Pseudomonadaceae</taxon>
        <taxon>Pseudomonas</taxon>
    </lineage>
</organism>
<evidence type="ECO:0000313" key="3">
    <source>
        <dbReference type="Proteomes" id="UP000239458"/>
    </source>
</evidence>
<evidence type="ECO:0000256" key="1">
    <source>
        <dbReference type="SAM" id="Phobius"/>
    </source>
</evidence>
<protein>
    <submittedName>
        <fullName evidence="2">Uncharacterized protein</fullName>
    </submittedName>
</protein>
<dbReference type="EMBL" id="PCQE01000042">
    <property type="protein sequence ID" value="PRB97249.1"/>
    <property type="molecule type" value="Genomic_DNA"/>
</dbReference>
<evidence type="ECO:0000313" key="2">
    <source>
        <dbReference type="EMBL" id="PRB97249.1"/>
    </source>
</evidence>
<feature type="transmembrane region" description="Helical" evidence="1">
    <location>
        <begin position="91"/>
        <end position="109"/>
    </location>
</feature>
<name>A0A2S9DFZ3_PSECE</name>
<keyword evidence="1" id="KW-1133">Transmembrane helix</keyword>
<dbReference type="AlphaFoldDB" id="A0A2S9DFZ3"/>
<keyword evidence="1" id="KW-0812">Transmembrane</keyword>
<gene>
    <name evidence="2" type="ORF">CQ006_20715</name>
</gene>
<proteinExistence type="predicted"/>
<sequence length="134" mass="14855">MESDQAGDVTAPRVIIPESNGINYTGISQNTDTHVINITEDKLYRIIKDYHQGLTRSRDWVTYLGILLSLMASLTASSFNDFVFAANTWKTIFISAAGIAGFFTAASIWRRVRDKPVTAKALVETIAGRIKLDE</sequence>
<dbReference type="Proteomes" id="UP000239458">
    <property type="component" value="Unassembled WGS sequence"/>
</dbReference>
<reference evidence="2 3" key="1">
    <citation type="submission" date="2017-09" db="EMBL/GenBank/DDBJ databases">
        <title>Genomic, metabolic, and phenotypic characteristics of bacterial isolates from the natural microbiome of the model nematode Caenorhabditis elegans.</title>
        <authorList>
            <person name="Zimmermann J."/>
            <person name="Obeng N."/>
            <person name="Yang W."/>
            <person name="Obeng O."/>
            <person name="Kissoyan K."/>
            <person name="Pees B."/>
            <person name="Dirksen P."/>
            <person name="Hoppner M."/>
            <person name="Franke A."/>
            <person name="Rosenstiel P."/>
            <person name="Leippe M."/>
            <person name="Dierking K."/>
            <person name="Kaleta C."/>
            <person name="Schulenburg H."/>
        </authorList>
    </citation>
    <scope>NUCLEOTIDE SEQUENCE [LARGE SCALE GENOMIC DNA]</scope>
    <source>
        <strain evidence="2 3">MYb184</strain>
    </source>
</reference>
<keyword evidence="1" id="KW-0472">Membrane</keyword>